<dbReference type="Proteomes" id="UP001178461">
    <property type="component" value="Chromosome 5"/>
</dbReference>
<reference evidence="2" key="1">
    <citation type="submission" date="2022-12" db="EMBL/GenBank/DDBJ databases">
        <authorList>
            <person name="Alioto T."/>
            <person name="Alioto T."/>
            <person name="Gomez Garrido J."/>
        </authorList>
    </citation>
    <scope>NUCLEOTIDE SEQUENCE</scope>
</reference>
<evidence type="ECO:0000313" key="3">
    <source>
        <dbReference type="Proteomes" id="UP001178461"/>
    </source>
</evidence>
<protein>
    <recommendedName>
        <fullName evidence="1">Tf2-1-like SH3-like domain-containing protein</fullName>
    </recommendedName>
</protein>
<sequence length="200" mass="22514">MNLLTSATMLSVPIAEDLTAVQLLLQEQLKHAKEAYKADGGHAPKNWSRDQDQMWLSTWDQLQKGRCRKLDPQHVSPFEVVEQINPVTFCLHLPPSMKIHLVFHRSLLSLPAQPYQPERHHPPPIIVDGEKEYEVEQSWTPSKGGEGCNILLPGKAMHWTRDPGSVWKTSMLHCFRRNSCALPEQATITGGREEVDPGGG</sequence>
<dbReference type="InterPro" id="IPR056924">
    <property type="entry name" value="SH3_Tf2-1"/>
</dbReference>
<dbReference type="Pfam" id="PF24626">
    <property type="entry name" value="SH3_Tf2-1"/>
    <property type="match status" value="1"/>
</dbReference>
<dbReference type="AlphaFoldDB" id="A0AA35P3R5"/>
<evidence type="ECO:0000313" key="2">
    <source>
        <dbReference type="EMBL" id="CAI5773874.1"/>
    </source>
</evidence>
<keyword evidence="3" id="KW-1185">Reference proteome</keyword>
<proteinExistence type="predicted"/>
<organism evidence="2 3">
    <name type="scientific">Podarcis lilfordi</name>
    <name type="common">Lilford's wall lizard</name>
    <dbReference type="NCBI Taxonomy" id="74358"/>
    <lineage>
        <taxon>Eukaryota</taxon>
        <taxon>Metazoa</taxon>
        <taxon>Chordata</taxon>
        <taxon>Craniata</taxon>
        <taxon>Vertebrata</taxon>
        <taxon>Euteleostomi</taxon>
        <taxon>Lepidosauria</taxon>
        <taxon>Squamata</taxon>
        <taxon>Bifurcata</taxon>
        <taxon>Unidentata</taxon>
        <taxon>Episquamata</taxon>
        <taxon>Laterata</taxon>
        <taxon>Lacertibaenia</taxon>
        <taxon>Lacertidae</taxon>
        <taxon>Podarcis</taxon>
    </lineage>
</organism>
<accession>A0AA35P3R5</accession>
<gene>
    <name evidence="2" type="ORF">PODLI_1B004061</name>
</gene>
<name>A0AA35P3R5_9SAUR</name>
<feature type="domain" description="Tf2-1-like SH3-like" evidence="1">
    <location>
        <begin position="52"/>
        <end position="109"/>
    </location>
</feature>
<evidence type="ECO:0000259" key="1">
    <source>
        <dbReference type="Pfam" id="PF24626"/>
    </source>
</evidence>
<dbReference type="EMBL" id="OX395130">
    <property type="protein sequence ID" value="CAI5773874.1"/>
    <property type="molecule type" value="Genomic_DNA"/>
</dbReference>